<keyword evidence="5" id="KW-1185">Reference proteome</keyword>
<protein>
    <submittedName>
        <fullName evidence="4">NADH ubiquinone oxidoreductase</fullName>
    </submittedName>
</protein>
<dbReference type="Proteomes" id="UP000253977">
    <property type="component" value="Unassembled WGS sequence"/>
</dbReference>
<dbReference type="InterPro" id="IPR008979">
    <property type="entry name" value="Galactose-bd-like_sf"/>
</dbReference>
<evidence type="ECO:0000313" key="5">
    <source>
        <dbReference type="Proteomes" id="UP000253977"/>
    </source>
</evidence>
<dbReference type="InterPro" id="IPR013857">
    <property type="entry name" value="NADH-UbQ_OxRdtase-assoc_prot30"/>
</dbReference>
<dbReference type="EMBL" id="QPMK01000016">
    <property type="protein sequence ID" value="RDD64927.1"/>
    <property type="molecule type" value="Genomic_DNA"/>
</dbReference>
<dbReference type="SUPFAM" id="SSF49785">
    <property type="entry name" value="Galactose-binding domain-like"/>
    <property type="match status" value="1"/>
</dbReference>
<evidence type="ECO:0000256" key="1">
    <source>
        <dbReference type="ARBA" id="ARBA00007884"/>
    </source>
</evidence>
<sequence length="185" mass="19940">MIDRFTRRGALALLIALPAALQARDMTIDDFTGDAAARWRFFTDQVMGGVSTGTLTFGTLDGEAAMQITGDVSTENRGGFVQARHDLPGGLPSDTSALRIRALGNGQRYFLHLRTSGMMLPGQYWQAGFDAGPDWSEVTLPLSAFKPSGNLVRRPPSGDTIRSVALVAYGRDHQAEVALSRIDAL</sequence>
<evidence type="ECO:0000256" key="2">
    <source>
        <dbReference type="SAM" id="SignalP"/>
    </source>
</evidence>
<dbReference type="Pfam" id="PF08547">
    <property type="entry name" value="CIA30"/>
    <property type="match status" value="1"/>
</dbReference>
<name>A0A369TLD1_9RHOB</name>
<keyword evidence="4" id="KW-0830">Ubiquinone</keyword>
<dbReference type="PANTHER" id="PTHR13194:SF19">
    <property type="entry name" value="NAD(P)-BINDING ROSSMANN-FOLD SUPERFAMILY PROTEIN"/>
    <property type="match status" value="1"/>
</dbReference>
<dbReference type="OrthoDB" id="442188at2"/>
<comment type="similarity">
    <text evidence="1">Belongs to the CIA30 family.</text>
</comment>
<keyword evidence="2" id="KW-0732">Signal</keyword>
<proteinExistence type="inferred from homology"/>
<evidence type="ECO:0000259" key="3">
    <source>
        <dbReference type="Pfam" id="PF08547"/>
    </source>
</evidence>
<feature type="domain" description="NADH:ubiquinone oxidoreductase intermediate-associated protein 30" evidence="3">
    <location>
        <begin position="32"/>
        <end position="170"/>
    </location>
</feature>
<organism evidence="4 5">
    <name type="scientific">Thalassococcus profundi</name>
    <dbReference type="NCBI Taxonomy" id="2282382"/>
    <lineage>
        <taxon>Bacteria</taxon>
        <taxon>Pseudomonadati</taxon>
        <taxon>Pseudomonadota</taxon>
        <taxon>Alphaproteobacteria</taxon>
        <taxon>Rhodobacterales</taxon>
        <taxon>Roseobacteraceae</taxon>
        <taxon>Thalassococcus</taxon>
    </lineage>
</organism>
<reference evidence="4 5" key="1">
    <citation type="submission" date="2018-07" db="EMBL/GenBank/DDBJ databases">
        <title>Thalassococcus profundi sp. nov., a marine bacterium isolated from deep seawater of Okinawa Trough.</title>
        <authorList>
            <person name="Yu M."/>
        </authorList>
    </citation>
    <scope>NUCLEOTIDE SEQUENCE [LARGE SCALE GENOMIC DNA]</scope>
    <source>
        <strain evidence="4 5">WRAS1</strain>
    </source>
</reference>
<dbReference type="RefSeq" id="WP_114512188.1">
    <property type="nucleotide sequence ID" value="NZ_QPMK01000016.1"/>
</dbReference>
<comment type="caution">
    <text evidence="4">The sequence shown here is derived from an EMBL/GenBank/DDBJ whole genome shotgun (WGS) entry which is preliminary data.</text>
</comment>
<dbReference type="InterPro" id="IPR039131">
    <property type="entry name" value="NDUFAF1"/>
</dbReference>
<feature type="chain" id="PRO_5016663298" evidence="2">
    <location>
        <begin position="24"/>
        <end position="185"/>
    </location>
</feature>
<gene>
    <name evidence="4" type="ORF">DU478_17125</name>
</gene>
<feature type="signal peptide" evidence="2">
    <location>
        <begin position="1"/>
        <end position="23"/>
    </location>
</feature>
<accession>A0A369TLD1</accession>
<evidence type="ECO:0000313" key="4">
    <source>
        <dbReference type="EMBL" id="RDD64927.1"/>
    </source>
</evidence>
<dbReference type="PANTHER" id="PTHR13194">
    <property type="entry name" value="COMPLEX I INTERMEDIATE-ASSOCIATED PROTEIN 30"/>
    <property type="match status" value="1"/>
</dbReference>
<dbReference type="AlphaFoldDB" id="A0A369TLD1"/>